<keyword evidence="3" id="KW-1185">Reference proteome</keyword>
<dbReference type="EMBL" id="JAHZSS010000039">
    <property type="protein sequence ID" value="MBW8192967.1"/>
    <property type="molecule type" value="Genomic_DNA"/>
</dbReference>
<gene>
    <name evidence="2" type="ORF">K0504_18210</name>
</gene>
<evidence type="ECO:0000313" key="3">
    <source>
        <dbReference type="Proteomes" id="UP001166251"/>
    </source>
</evidence>
<keyword evidence="1" id="KW-1133">Transmembrane helix</keyword>
<dbReference type="Proteomes" id="UP001166251">
    <property type="component" value="Unassembled WGS sequence"/>
</dbReference>
<sequence length="127" mass="14137">MNLIFLMLSLLTFVAMGSDANLFVLWNIAPIILVAIVFNITVFKGFLKSSAFHMIVGTILLHSYFHSVMYFDIGKAATGSSTSALVYIYFPIYSVFFGGVVYLLSKSMKWVWVKVRNLTSDCGLPSS</sequence>
<protein>
    <recommendedName>
        <fullName evidence="4">NADH dehydrogenase subunit 6</fullName>
    </recommendedName>
</protein>
<feature type="transmembrane region" description="Helical" evidence="1">
    <location>
        <begin position="54"/>
        <end position="73"/>
    </location>
</feature>
<feature type="transmembrane region" description="Helical" evidence="1">
    <location>
        <begin position="27"/>
        <end position="47"/>
    </location>
</feature>
<keyword evidence="1" id="KW-0472">Membrane</keyword>
<reference evidence="2" key="1">
    <citation type="submission" date="2021-07" db="EMBL/GenBank/DDBJ databases">
        <title>Neiella marina sp. nov., isolated from the intestinal content of sea cucumber Apostichopus japonicus.</title>
        <authorList>
            <person name="Bai X."/>
        </authorList>
    </citation>
    <scope>NUCLEOTIDE SEQUENCE</scope>
    <source>
        <strain evidence="2">126</strain>
    </source>
</reference>
<accession>A0ABS7EMS3</accession>
<keyword evidence="1" id="KW-0812">Transmembrane</keyword>
<organism evidence="2 3">
    <name type="scientific">Neiella holothuriorum</name>
    <dbReference type="NCBI Taxonomy" id="2870530"/>
    <lineage>
        <taxon>Bacteria</taxon>
        <taxon>Pseudomonadati</taxon>
        <taxon>Pseudomonadota</taxon>
        <taxon>Gammaproteobacteria</taxon>
        <taxon>Alteromonadales</taxon>
        <taxon>Echinimonadaceae</taxon>
        <taxon>Neiella</taxon>
    </lineage>
</organism>
<evidence type="ECO:0000256" key="1">
    <source>
        <dbReference type="SAM" id="Phobius"/>
    </source>
</evidence>
<proteinExistence type="predicted"/>
<dbReference type="RefSeq" id="WP_220105589.1">
    <property type="nucleotide sequence ID" value="NZ_JAHZSS010000039.1"/>
</dbReference>
<evidence type="ECO:0008006" key="4">
    <source>
        <dbReference type="Google" id="ProtNLM"/>
    </source>
</evidence>
<feature type="transmembrane region" description="Helical" evidence="1">
    <location>
        <begin position="85"/>
        <end position="104"/>
    </location>
</feature>
<comment type="caution">
    <text evidence="2">The sequence shown here is derived from an EMBL/GenBank/DDBJ whole genome shotgun (WGS) entry which is preliminary data.</text>
</comment>
<evidence type="ECO:0000313" key="2">
    <source>
        <dbReference type="EMBL" id="MBW8192967.1"/>
    </source>
</evidence>
<name>A0ABS7EMS3_9GAMM</name>